<sequence length="748" mass="83936">MASVNRYLWRSRFSPPAVYSGNTYIHYVEDIALFTLTYGAIGFTLGSIGAWAFDFKFYPLPPATDMIGRGFVEHFTYWSKSIVNGVFPFLFKSSVEQYSLYMATIKHYGYQYLLIPRIMFATFIGLFGATLGFMSKHSNPVKAQVETHMRGMKLLEFGDAVEELVSKFASEILKHGKFTEIAENLSLSMKRVFAHHIIFGASGTGKSQYMGSAIFDSINKGLKTLILDPKYEFTSAFYKNNGKMAIIDPTDARSHVVDLADLVASIGLIKKFAAALIPAKGNDPMWSNAARAVFTGLILYLKAMFKDDNGKPNFSWKDLADVMVSTPEQVIYIMQNYYPEALKLVGEINKETNQLTENATATSIMINLLSFMGGIRDLARFWYDDPENPQPKISLLRFMTDPNYKIKTIFIKPNDIEGEMSSCIIRAVLTYSISLLDSPKIPDSKTPNGIFFLDEFHAPGKLVNELDQPVIDKGIDRGRSKQWAFYLATQNIIQLYKIYTKEDVDSWRETTSNFILTGAPLGETASKVCEYLGEQFIDKLHTSLSGSGNGVSASSNYQEHSKKVLLPSELTEKLQITDTHIRYLAILRGLPNVYLLEKPFVDIPQVAPIWIERKQLFATGSLDNRVSESITTAIGVAMKIEQETIKTKGKDEPTIDLNKQPIIEDEGNLGDWVDTGQHADAMSEEERKFIEESVESETIKDIALESITGSHALGISTSLLDKIMEKTKNPQDNKIYQQAILKNKGQTK</sequence>
<name>C6X7V8_METGS</name>
<dbReference type="SUPFAM" id="SSF52540">
    <property type="entry name" value="P-loop containing nucleoside triphosphate hydrolases"/>
    <property type="match status" value="1"/>
</dbReference>
<dbReference type="Proteomes" id="UP000002743">
    <property type="component" value="Chromosome"/>
</dbReference>
<evidence type="ECO:0000256" key="5">
    <source>
        <dbReference type="ARBA" id="ARBA00023136"/>
    </source>
</evidence>
<dbReference type="Gene3D" id="3.40.50.300">
    <property type="entry name" value="P-loop containing nucleotide triphosphate hydrolases"/>
    <property type="match status" value="2"/>
</dbReference>
<organism evidence="8 9">
    <name type="scientific">Methylovorus glucosotrophus (strain SIP3-4)</name>
    <dbReference type="NCBI Taxonomy" id="582744"/>
    <lineage>
        <taxon>Bacteria</taxon>
        <taxon>Pseudomonadati</taxon>
        <taxon>Pseudomonadota</taxon>
        <taxon>Betaproteobacteria</taxon>
        <taxon>Nitrosomonadales</taxon>
        <taxon>Methylophilaceae</taxon>
        <taxon>Methylovorus</taxon>
    </lineage>
</organism>
<keyword evidence="4 6" id="KW-1133">Transmembrane helix</keyword>
<dbReference type="InterPro" id="IPR027417">
    <property type="entry name" value="P-loop_NTPase"/>
</dbReference>
<evidence type="ECO:0000259" key="7">
    <source>
        <dbReference type="Pfam" id="PF10412"/>
    </source>
</evidence>
<feature type="transmembrane region" description="Helical" evidence="6">
    <location>
        <begin position="31"/>
        <end position="53"/>
    </location>
</feature>
<evidence type="ECO:0000256" key="3">
    <source>
        <dbReference type="ARBA" id="ARBA00022692"/>
    </source>
</evidence>
<comment type="subcellular location">
    <subcellularLocation>
        <location evidence="1">Cell membrane</location>
        <topology evidence="1">Multi-pass membrane protein</topology>
    </subcellularLocation>
</comment>
<dbReference type="eggNOG" id="COG3505">
    <property type="taxonomic scope" value="Bacteria"/>
</dbReference>
<keyword evidence="9" id="KW-1185">Reference proteome</keyword>
<evidence type="ECO:0000256" key="6">
    <source>
        <dbReference type="SAM" id="Phobius"/>
    </source>
</evidence>
<feature type="transmembrane region" description="Helical" evidence="6">
    <location>
        <begin position="75"/>
        <end position="91"/>
    </location>
</feature>
<evidence type="ECO:0000256" key="4">
    <source>
        <dbReference type="ARBA" id="ARBA00022989"/>
    </source>
</evidence>
<dbReference type="STRING" id="582744.Msip34_2043"/>
<feature type="transmembrane region" description="Helical" evidence="6">
    <location>
        <begin position="112"/>
        <end position="134"/>
    </location>
</feature>
<dbReference type="InterPro" id="IPR051539">
    <property type="entry name" value="T4SS-coupling_protein"/>
</dbReference>
<proteinExistence type="predicted"/>
<feature type="domain" description="Type IV secretion system coupling protein TraD DNA-binding" evidence="7">
    <location>
        <begin position="184"/>
        <end position="572"/>
    </location>
</feature>
<evidence type="ECO:0000313" key="9">
    <source>
        <dbReference type="Proteomes" id="UP000002743"/>
    </source>
</evidence>
<keyword evidence="2" id="KW-1003">Cell membrane</keyword>
<reference evidence="8 9" key="2">
    <citation type="journal article" date="2011" name="J. Bacteriol.">
        <title>Genomes of three methylotrophs from a single niche uncover genetic and metabolic divergence of Methylophilaceae.</title>
        <authorList>
            <person name="Lapidus A."/>
            <person name="Clum A."/>
            <person name="Labutti K."/>
            <person name="Kaluzhnaya M.G."/>
            <person name="Lim S."/>
            <person name="Beck D.A."/>
            <person name="Glavina Del Rio T."/>
            <person name="Nolan M."/>
            <person name="Mavromatis K."/>
            <person name="Huntemann M."/>
            <person name="Lucas S."/>
            <person name="Lidstrom M.E."/>
            <person name="Ivanova N."/>
            <person name="Chistoserdova L."/>
        </authorList>
    </citation>
    <scope>NUCLEOTIDE SEQUENCE [LARGE SCALE GENOMIC DNA]</scope>
    <source>
        <strain evidence="8 9">SIP3-4</strain>
    </source>
</reference>
<dbReference type="EMBL" id="CP001674">
    <property type="protein sequence ID" value="ACT51285.1"/>
    <property type="molecule type" value="Genomic_DNA"/>
</dbReference>
<dbReference type="PANTHER" id="PTHR37937:SF1">
    <property type="entry name" value="CONJUGATIVE TRANSFER: DNA TRANSPORT"/>
    <property type="match status" value="1"/>
</dbReference>
<keyword evidence="3 6" id="KW-0812">Transmembrane</keyword>
<dbReference type="GO" id="GO:0005886">
    <property type="term" value="C:plasma membrane"/>
    <property type="evidence" value="ECO:0007669"/>
    <property type="project" value="UniProtKB-SubCell"/>
</dbReference>
<accession>C6X7V8</accession>
<dbReference type="InterPro" id="IPR019476">
    <property type="entry name" value="T4SS_TraD_DNA-bd"/>
</dbReference>
<evidence type="ECO:0000313" key="8">
    <source>
        <dbReference type="EMBL" id="ACT51285.1"/>
    </source>
</evidence>
<evidence type="ECO:0000256" key="1">
    <source>
        <dbReference type="ARBA" id="ARBA00004651"/>
    </source>
</evidence>
<protein>
    <submittedName>
        <fullName evidence="8">Type IV secretory pathway VirD4 protein-like protein</fullName>
    </submittedName>
</protein>
<dbReference type="AlphaFoldDB" id="C6X7V8"/>
<dbReference type="PANTHER" id="PTHR37937">
    <property type="entry name" value="CONJUGATIVE TRANSFER: DNA TRANSPORT"/>
    <property type="match status" value="1"/>
</dbReference>
<dbReference type="HOGENOM" id="CLU_371648_0_0_4"/>
<evidence type="ECO:0000256" key="2">
    <source>
        <dbReference type="ARBA" id="ARBA00022475"/>
    </source>
</evidence>
<dbReference type="RefSeq" id="WP_015830632.1">
    <property type="nucleotide sequence ID" value="NC_012969.1"/>
</dbReference>
<dbReference type="OrthoDB" id="9759295at2"/>
<dbReference type="KEGG" id="mei:Msip34_2043"/>
<keyword evidence="5 6" id="KW-0472">Membrane</keyword>
<reference evidence="9" key="1">
    <citation type="submission" date="2009-07" db="EMBL/GenBank/DDBJ databases">
        <title>Complete sequence of chromosome of Methylovorus sp. SIP3-4.</title>
        <authorList>
            <person name="Lucas S."/>
            <person name="Copeland A."/>
            <person name="Lapidus A."/>
            <person name="Glavina del Rio T."/>
            <person name="Tice H."/>
            <person name="Bruce D."/>
            <person name="Goodwin L."/>
            <person name="Pitluck S."/>
            <person name="Clum A."/>
            <person name="Larimer F."/>
            <person name="Land M."/>
            <person name="Hauser L."/>
            <person name="Kyrpides N."/>
            <person name="Mikhailova N."/>
            <person name="Kayluzhnaya M."/>
            <person name="Chistoserdova L."/>
        </authorList>
    </citation>
    <scope>NUCLEOTIDE SEQUENCE [LARGE SCALE GENOMIC DNA]</scope>
    <source>
        <strain evidence="9">SIP3-4</strain>
    </source>
</reference>
<dbReference type="Pfam" id="PF10412">
    <property type="entry name" value="TrwB_AAD_bind"/>
    <property type="match status" value="1"/>
</dbReference>
<gene>
    <name evidence="8" type="ordered locus">Msip34_2043</name>
</gene>